<dbReference type="Pfam" id="PF06750">
    <property type="entry name" value="A24_N_bact"/>
    <property type="match status" value="1"/>
</dbReference>
<keyword evidence="6 10" id="KW-1133">Transmembrane helix</keyword>
<dbReference type="PANTHER" id="PTHR30487:SF0">
    <property type="entry name" value="PREPILIN LEADER PEPTIDASE_N-METHYLTRANSFERASE-RELATED"/>
    <property type="match status" value="1"/>
</dbReference>
<dbReference type="InterPro" id="IPR014032">
    <property type="entry name" value="Peptidase_A24A_bac"/>
</dbReference>
<dbReference type="Proteomes" id="UP000076079">
    <property type="component" value="Chromosome"/>
</dbReference>
<feature type="transmembrane region" description="Helical" evidence="10">
    <location>
        <begin position="231"/>
        <end position="253"/>
    </location>
</feature>
<dbReference type="PANTHER" id="PTHR30487">
    <property type="entry name" value="TYPE 4 PREPILIN-LIKE PROTEINS LEADER PEPTIDE-PROCESSING ENZYME"/>
    <property type="match status" value="1"/>
</dbReference>
<dbReference type="GO" id="GO:0008168">
    <property type="term" value="F:methyltransferase activity"/>
    <property type="evidence" value="ECO:0007669"/>
    <property type="project" value="UniProtKB-KW"/>
</dbReference>
<evidence type="ECO:0000259" key="12">
    <source>
        <dbReference type="Pfam" id="PF06750"/>
    </source>
</evidence>
<comment type="catalytic activity">
    <reaction evidence="9">
        <text>Typically cleaves a -Gly-|-Phe- bond to release an N-terminal, basic peptide of 5-8 residues from type IV prepilin, and then N-methylates the new N-terminal amino group, the methyl donor being S-adenosyl-L-methionine.</text>
        <dbReference type="EC" id="3.4.23.43"/>
    </reaction>
</comment>
<dbReference type="InterPro" id="IPR050882">
    <property type="entry name" value="Prepilin_peptidase/N-MTase"/>
</dbReference>
<dbReference type="EMBL" id="CP015136">
    <property type="protein sequence ID" value="AMY11578.1"/>
    <property type="molecule type" value="Genomic_DNA"/>
</dbReference>
<keyword evidence="9" id="KW-0645">Protease</keyword>
<evidence type="ECO:0000256" key="4">
    <source>
        <dbReference type="ARBA" id="ARBA00022519"/>
    </source>
</evidence>
<evidence type="ECO:0000256" key="7">
    <source>
        <dbReference type="ARBA" id="ARBA00023136"/>
    </source>
</evidence>
<gene>
    <name evidence="13" type="primary">pppA</name>
    <name evidence="13" type="ORF">LuPra_04829</name>
</gene>
<comment type="similarity">
    <text evidence="2 8">Belongs to the peptidase A24 family.</text>
</comment>
<feature type="domain" description="Prepilin peptidase A24 N-terminal" evidence="12">
    <location>
        <begin position="12"/>
        <end position="91"/>
    </location>
</feature>
<dbReference type="GO" id="GO:0032259">
    <property type="term" value="P:methylation"/>
    <property type="evidence" value="ECO:0007669"/>
    <property type="project" value="UniProtKB-KW"/>
</dbReference>
<keyword evidence="7 10" id="KW-0472">Membrane</keyword>
<dbReference type="STRING" id="1855912.LuPra_04829"/>
<evidence type="ECO:0000256" key="3">
    <source>
        <dbReference type="ARBA" id="ARBA00022475"/>
    </source>
</evidence>
<dbReference type="EC" id="3.4.23.43" evidence="9"/>
<evidence type="ECO:0000259" key="11">
    <source>
        <dbReference type="Pfam" id="PF01478"/>
    </source>
</evidence>
<name>A0A143PTT4_LUTPR</name>
<keyword evidence="5 9" id="KW-0812">Transmembrane</keyword>
<dbReference type="PATRIC" id="fig|1813736.3.peg.5087"/>
<evidence type="ECO:0000256" key="8">
    <source>
        <dbReference type="RuleBase" id="RU003793"/>
    </source>
</evidence>
<feature type="transmembrane region" description="Helical" evidence="10">
    <location>
        <begin position="100"/>
        <end position="117"/>
    </location>
</feature>
<dbReference type="GO" id="GO:0004190">
    <property type="term" value="F:aspartic-type endopeptidase activity"/>
    <property type="evidence" value="ECO:0007669"/>
    <property type="project" value="UniProtKB-EC"/>
</dbReference>
<dbReference type="GO" id="GO:0006465">
    <property type="term" value="P:signal peptide processing"/>
    <property type="evidence" value="ECO:0007669"/>
    <property type="project" value="TreeGrafter"/>
</dbReference>
<feature type="transmembrane region" description="Helical" evidence="10">
    <location>
        <begin position="75"/>
        <end position="94"/>
    </location>
</feature>
<accession>A0A143PTT4</accession>
<keyword evidence="4" id="KW-0997">Cell inner membrane</keyword>
<reference evidence="13 14" key="1">
    <citation type="journal article" date="2016" name="Genome Announc.">
        <title>First Complete Genome Sequence of a Subdivision 6 Acidobacterium Strain.</title>
        <authorList>
            <person name="Huang S."/>
            <person name="Vieira S."/>
            <person name="Bunk B."/>
            <person name="Riedel T."/>
            <person name="Sproer C."/>
            <person name="Overmann J."/>
        </authorList>
    </citation>
    <scope>NUCLEOTIDE SEQUENCE [LARGE SCALE GENOMIC DNA]</scope>
    <source>
        <strain evidence="14">DSM 100886 HEG_-6_39</strain>
    </source>
</reference>
<proteinExistence type="inferred from homology"/>
<dbReference type="GO" id="GO:0005886">
    <property type="term" value="C:plasma membrane"/>
    <property type="evidence" value="ECO:0007669"/>
    <property type="project" value="UniProtKB-SubCell"/>
</dbReference>
<dbReference type="RefSeq" id="WP_162472817.1">
    <property type="nucleotide sequence ID" value="NZ_CP015136.1"/>
</dbReference>
<reference evidence="14" key="2">
    <citation type="submission" date="2016-04" db="EMBL/GenBank/DDBJ databases">
        <title>First Complete Genome Sequence of a Subdivision 6 Acidobacterium.</title>
        <authorList>
            <person name="Huang S."/>
            <person name="Vieira S."/>
            <person name="Bunk B."/>
            <person name="Riedel T."/>
            <person name="Sproeer C."/>
            <person name="Overmann J."/>
        </authorList>
    </citation>
    <scope>NUCLEOTIDE SEQUENCE [LARGE SCALE GENOMIC DNA]</scope>
    <source>
        <strain evidence="14">DSM 100886 HEG_-6_39</strain>
    </source>
</reference>
<feature type="transmembrane region" description="Helical" evidence="10">
    <location>
        <begin position="186"/>
        <end position="219"/>
    </location>
</feature>
<dbReference type="Pfam" id="PF01478">
    <property type="entry name" value="Peptidase_A24"/>
    <property type="match status" value="1"/>
</dbReference>
<keyword evidence="3" id="KW-1003">Cell membrane</keyword>
<dbReference type="InterPro" id="IPR010627">
    <property type="entry name" value="Prepilin_pept_A24_N"/>
</dbReference>
<dbReference type="PRINTS" id="PR00864">
    <property type="entry name" value="PREPILNPTASE"/>
</dbReference>
<dbReference type="EC" id="2.1.1.-" evidence="9"/>
<keyword evidence="9" id="KW-0378">Hydrolase</keyword>
<evidence type="ECO:0000256" key="1">
    <source>
        <dbReference type="ARBA" id="ARBA00004429"/>
    </source>
</evidence>
<sequence length="257" mass="27403">MTPVAAAVLLGVLGLLVGSFLNVCIYRLPRDLSVAFPASHCPSCQRPLRWYHNVPVVSWIALGGRCGFCRERIHWRYPLVELLNAGLWAAHGLLFPWEPLLFVRLAFASALLVLFFTDLDCRILPNEVTVGGTVAGLIASALVFPPGFQSALIGVLLGGGVLWATGEAYERLRGVEGMGMGDVKMLAMIGAVLGWPLMLLTLVGSSIAGGLIGAILLAFKADARTTALPFGAFLAPAALAASLVGQPVLDWYLGFYR</sequence>
<protein>
    <recommendedName>
        <fullName evidence="9">Prepilin leader peptidase/N-methyltransferase</fullName>
        <ecNumber evidence="9">2.1.1.-</ecNumber>
        <ecNumber evidence="9">3.4.23.43</ecNumber>
    </recommendedName>
</protein>
<keyword evidence="9" id="KW-0808">Transferase</keyword>
<dbReference type="AlphaFoldDB" id="A0A143PTT4"/>
<dbReference type="InterPro" id="IPR000045">
    <property type="entry name" value="Prepilin_IV_endopep_pep"/>
</dbReference>
<evidence type="ECO:0000256" key="10">
    <source>
        <dbReference type="SAM" id="Phobius"/>
    </source>
</evidence>
<feature type="transmembrane region" description="Helical" evidence="10">
    <location>
        <begin position="6"/>
        <end position="26"/>
    </location>
</feature>
<evidence type="ECO:0000256" key="2">
    <source>
        <dbReference type="ARBA" id="ARBA00005801"/>
    </source>
</evidence>
<comment type="subcellular location">
    <subcellularLocation>
        <location evidence="1">Cell inner membrane</location>
        <topology evidence="1">Multi-pass membrane protein</topology>
    </subcellularLocation>
    <subcellularLocation>
        <location evidence="9">Cell membrane</location>
        <topology evidence="9">Multi-pass membrane protein</topology>
    </subcellularLocation>
</comment>
<dbReference type="KEGG" id="abac:LuPra_04829"/>
<evidence type="ECO:0000256" key="9">
    <source>
        <dbReference type="RuleBase" id="RU003794"/>
    </source>
</evidence>
<evidence type="ECO:0000256" key="5">
    <source>
        <dbReference type="ARBA" id="ARBA00022692"/>
    </source>
</evidence>
<keyword evidence="14" id="KW-1185">Reference proteome</keyword>
<evidence type="ECO:0000313" key="13">
    <source>
        <dbReference type="EMBL" id="AMY11578.1"/>
    </source>
</evidence>
<evidence type="ECO:0000256" key="6">
    <source>
        <dbReference type="ARBA" id="ARBA00022989"/>
    </source>
</evidence>
<organism evidence="13 14">
    <name type="scientific">Luteitalea pratensis</name>
    <dbReference type="NCBI Taxonomy" id="1855912"/>
    <lineage>
        <taxon>Bacteria</taxon>
        <taxon>Pseudomonadati</taxon>
        <taxon>Acidobacteriota</taxon>
        <taxon>Vicinamibacteria</taxon>
        <taxon>Vicinamibacterales</taxon>
        <taxon>Vicinamibacteraceae</taxon>
        <taxon>Luteitalea</taxon>
    </lineage>
</organism>
<evidence type="ECO:0000313" key="14">
    <source>
        <dbReference type="Proteomes" id="UP000076079"/>
    </source>
</evidence>
<feature type="transmembrane region" description="Helical" evidence="10">
    <location>
        <begin position="124"/>
        <end position="142"/>
    </location>
</feature>
<dbReference type="Gene3D" id="1.20.120.1220">
    <property type="match status" value="1"/>
</dbReference>
<feature type="domain" description="Prepilin type IV endopeptidase peptidase" evidence="11">
    <location>
        <begin position="106"/>
        <end position="213"/>
    </location>
</feature>
<comment type="function">
    <text evidence="9">Plays an essential role in type IV pili and type II pseudopili formation by proteolytically removing the leader sequence from substrate proteins and subsequently monomethylating the alpha-amino group of the newly exposed N-terminal phenylalanine.</text>
</comment>
<keyword evidence="9" id="KW-0511">Multifunctional enzyme</keyword>
<keyword evidence="9" id="KW-0489">Methyltransferase</keyword>